<dbReference type="PANTHER" id="PTHR45700:SF2">
    <property type="entry name" value="UBIQUITIN-PROTEIN LIGASE E3C"/>
    <property type="match status" value="1"/>
</dbReference>
<dbReference type="RefSeq" id="XP_030851806.1">
    <property type="nucleotide sequence ID" value="XM_030995946.1"/>
</dbReference>
<dbReference type="KEGG" id="spu:592512"/>
<evidence type="ECO:0000256" key="3">
    <source>
        <dbReference type="ARBA" id="ARBA00012485"/>
    </source>
</evidence>
<dbReference type="OMA" id="EKHYYFI"/>
<keyword evidence="5" id="KW-0808">Transferase</keyword>
<reference evidence="16" key="1">
    <citation type="submission" date="2015-02" db="EMBL/GenBank/DDBJ databases">
        <title>Genome sequencing for Strongylocentrotus purpuratus.</title>
        <authorList>
            <person name="Murali S."/>
            <person name="Liu Y."/>
            <person name="Vee V."/>
            <person name="English A."/>
            <person name="Wang M."/>
            <person name="Skinner E."/>
            <person name="Han Y."/>
            <person name="Muzny D.M."/>
            <person name="Worley K.C."/>
            <person name="Gibbs R.A."/>
        </authorList>
    </citation>
    <scope>NUCLEOTIDE SEQUENCE</scope>
</reference>
<dbReference type="PANTHER" id="PTHR45700">
    <property type="entry name" value="UBIQUITIN-PROTEIN LIGASE E3C"/>
    <property type="match status" value="1"/>
</dbReference>
<dbReference type="AlphaFoldDB" id="A0A7M7T3T9"/>
<dbReference type="InParanoid" id="A0A7M7T3T9"/>
<dbReference type="CDD" id="cd00078">
    <property type="entry name" value="HECTc"/>
    <property type="match status" value="1"/>
</dbReference>
<protein>
    <recommendedName>
        <fullName evidence="10">Ubiquitin-protein ligase E3C</fullName>
        <ecNumber evidence="3">2.3.2.26</ecNumber>
    </recommendedName>
    <alternativeName>
        <fullName evidence="11">HECT-type ubiquitin transferase E3C</fullName>
    </alternativeName>
    <alternativeName>
        <fullName evidence="12">RTA-associated ubiquitin ligase</fullName>
    </alternativeName>
</protein>
<organism evidence="15 16">
    <name type="scientific">Strongylocentrotus purpuratus</name>
    <name type="common">Purple sea urchin</name>
    <dbReference type="NCBI Taxonomy" id="7668"/>
    <lineage>
        <taxon>Eukaryota</taxon>
        <taxon>Metazoa</taxon>
        <taxon>Echinodermata</taxon>
        <taxon>Eleutherozoa</taxon>
        <taxon>Echinozoa</taxon>
        <taxon>Echinoidea</taxon>
        <taxon>Euechinoidea</taxon>
        <taxon>Echinacea</taxon>
        <taxon>Camarodonta</taxon>
        <taxon>Echinidea</taxon>
        <taxon>Strongylocentrotidae</taxon>
        <taxon>Strongylocentrotus</taxon>
    </lineage>
</organism>
<evidence type="ECO:0000313" key="15">
    <source>
        <dbReference type="EnsemblMetazoa" id="XP_030851805"/>
    </source>
</evidence>
<dbReference type="GO" id="GO:0006511">
    <property type="term" value="P:ubiquitin-dependent protein catabolic process"/>
    <property type="evidence" value="ECO:0000318"/>
    <property type="project" value="GO_Central"/>
</dbReference>
<dbReference type="GO" id="GO:0000209">
    <property type="term" value="P:protein polyubiquitination"/>
    <property type="evidence" value="ECO:0000318"/>
    <property type="project" value="GO_Central"/>
</dbReference>
<dbReference type="SUPFAM" id="SSF56204">
    <property type="entry name" value="Hect, E3 ligase catalytic domain"/>
    <property type="match status" value="1"/>
</dbReference>
<dbReference type="InterPro" id="IPR044611">
    <property type="entry name" value="E3A/B/C-like"/>
</dbReference>
<dbReference type="GeneID" id="592512"/>
<keyword evidence="4" id="KW-1017">Isopeptide bond</keyword>
<dbReference type="Pfam" id="PF00632">
    <property type="entry name" value="HECT"/>
    <property type="match status" value="1"/>
</dbReference>
<comment type="subunit">
    <text evidence="9">Interacts with 26S proteasomes. Interacts (via the HECT domain) with UBE2D1 and, less efficiently, with UBE2L3.</text>
</comment>
<proteinExistence type="inferred from homology"/>
<feature type="domain" description="HECT" evidence="14">
    <location>
        <begin position="734"/>
        <end position="1072"/>
    </location>
</feature>
<dbReference type="InterPro" id="IPR035983">
    <property type="entry name" value="Hect_E3_ubiquitin_ligase"/>
</dbReference>
<dbReference type="EC" id="2.3.2.26" evidence="3"/>
<keyword evidence="16" id="KW-1185">Reference proteome</keyword>
<dbReference type="SMART" id="SM00119">
    <property type="entry name" value="HECTc"/>
    <property type="match status" value="1"/>
</dbReference>
<accession>A0A7M7T3T9</accession>
<sequence>MFSFEGEFRRKPVVSMRGASKKEMTASLLQRNQEERQKREAERNRLRSAVKMQSFVRGAICRRKLMRFYRGKWEELMKSVHQQQVDSQTLDALLRLLLRFYSEKQDVQRLTWLCQTMLKQREKSIGLLKQQHQTWLYQTMHILRLCCSLLEAPSSTPVAMPLRMLEVYTDVTTYTQNGITLDDAIKTIAALQMYLVQNGYYKNLRGFINERLPPGIDVSHPPPLAQTSLDLTLRPLKVTGQHPAFKVQRNIALCSLCQELLCRQSTDQISEFLIPALAQREGGIPPEQLLAALLPSLTDGTDEQNMQLGVEPSPWLLYAVMTIVGPYVDQFPSDLVIRYLLLLKILLPTLPSAERLYHMLAADEDSDMEEDVERDIGEFGSASTISEIREQCVRQVNSPAHVQCLIATTTHGNVAALTALCTLCHSLMVDHKLHVPRTRLLYSLAINKSFLRHLWITLKSVSSVSVTGARIPLLQTIARGIDLPSTDINRIIPLLSVFCSLFGHLLMSLHDSEFYGDDADSNRNSLMPFTREELVHMSWALRNTCLGMVELAYPETTPSVTSDYSLAMASVGVRQRVDPKKAEKVMATWLHVFKVTTQLIKQLHSRDIRRPFCPHNHWLAPNVHVFAERSRGVRGHGGRMYRPRRLQFLAQPNLEDEEGPPPSTHMARRLVILAEMPFVIPFEERVQVFRDWVLADKHDSQGEFAGFLPGKSIDIIIRRNYIYEDAYDRLRPENEPDLRKKLRVTLKNAQGLDEAGIDGGGVTREFLSQLLMSAFDPNRGFFRTTTDELLYPNPQSAMLMEDFTKHYYFIGRILGKILYENLLVEIPFASFFLSKILSRHTNVDIHHLASLDPLMYKNLLFLKDYRGDICDLGLTFTVMDNDFGEAQVHDLKPGGSDIPVTASNRIEYIHLMADFRLNKQIRPHILAFRQGLSDVIDLEWLRMFNHQELQVLISGASMPIDVEDLRQHTNYSGGYKDDSPVIGNFWRVVERLTNAQRRHLLKFVTSCSRPPLLGFKELYPAFCIHHGGSELDRLPTASTCMNLLKLPEFSDEETLREKLLYAIESGAGFELS</sequence>
<dbReference type="InterPro" id="IPR000569">
    <property type="entry name" value="HECT_dom"/>
</dbReference>
<evidence type="ECO:0000256" key="1">
    <source>
        <dbReference type="ARBA" id="ARBA00000885"/>
    </source>
</evidence>
<evidence type="ECO:0000256" key="8">
    <source>
        <dbReference type="ARBA" id="ARBA00061050"/>
    </source>
</evidence>
<dbReference type="FunFam" id="3.30.2160.10:FF:000002">
    <property type="entry name" value="Putative Ubiquitin-protein ligase E3C"/>
    <property type="match status" value="1"/>
</dbReference>
<evidence type="ECO:0000256" key="5">
    <source>
        <dbReference type="ARBA" id="ARBA00022679"/>
    </source>
</evidence>
<reference evidence="15" key="2">
    <citation type="submission" date="2021-01" db="UniProtKB">
        <authorList>
            <consortium name="EnsemblMetazoa"/>
        </authorList>
    </citation>
    <scope>IDENTIFICATION</scope>
</reference>
<dbReference type="Proteomes" id="UP000007110">
    <property type="component" value="Unassembled WGS sequence"/>
</dbReference>
<dbReference type="FunCoup" id="A0A7M7T3T9">
    <property type="interactions" value="1661"/>
</dbReference>
<dbReference type="FunFam" id="3.30.2410.10:FF:000011">
    <property type="entry name" value="Putative Ubiquitin-protein ligase E3C"/>
    <property type="match status" value="1"/>
</dbReference>
<keyword evidence="7" id="KW-0832">Ubl conjugation</keyword>
<keyword evidence="6 13" id="KW-0833">Ubl conjugation pathway</keyword>
<evidence type="ECO:0000313" key="16">
    <source>
        <dbReference type="Proteomes" id="UP000007110"/>
    </source>
</evidence>
<evidence type="ECO:0000256" key="2">
    <source>
        <dbReference type="ARBA" id="ARBA00004906"/>
    </source>
</evidence>
<dbReference type="RefSeq" id="XP_030851805.1">
    <property type="nucleotide sequence ID" value="XM_030995945.1"/>
</dbReference>
<dbReference type="EnsemblMetazoa" id="XM_030995946">
    <property type="protein sequence ID" value="XP_030851806"/>
    <property type="gene ID" value="LOC592512"/>
</dbReference>
<dbReference type="EnsemblMetazoa" id="XM_030995945">
    <property type="protein sequence ID" value="XP_030851805"/>
    <property type="gene ID" value="LOC592512"/>
</dbReference>
<dbReference type="CTD" id="9690"/>
<dbReference type="RefSeq" id="XP_030851803.1">
    <property type="nucleotide sequence ID" value="XM_030995943.1"/>
</dbReference>
<dbReference type="EnsemblMetazoa" id="XM_030995943">
    <property type="protein sequence ID" value="XP_030851803"/>
    <property type="gene ID" value="LOC592512"/>
</dbReference>
<dbReference type="GO" id="GO:0061630">
    <property type="term" value="F:ubiquitin protein ligase activity"/>
    <property type="evidence" value="ECO:0000318"/>
    <property type="project" value="GO_Central"/>
</dbReference>
<evidence type="ECO:0000256" key="10">
    <source>
        <dbReference type="ARBA" id="ARBA00067506"/>
    </source>
</evidence>
<dbReference type="OrthoDB" id="8068875at2759"/>
<name>A0A7M7T3T9_STRPU</name>
<dbReference type="Gene3D" id="3.30.2410.10">
    <property type="entry name" value="Hect, E3 ligase catalytic domain"/>
    <property type="match status" value="1"/>
</dbReference>
<evidence type="ECO:0000256" key="13">
    <source>
        <dbReference type="PROSITE-ProRule" id="PRU00104"/>
    </source>
</evidence>
<evidence type="ECO:0000256" key="7">
    <source>
        <dbReference type="ARBA" id="ARBA00022843"/>
    </source>
</evidence>
<dbReference type="EnsemblMetazoa" id="XM_030995944">
    <property type="protein sequence ID" value="XP_030851804"/>
    <property type="gene ID" value="LOC592512"/>
</dbReference>
<dbReference type="Gene3D" id="3.30.2160.10">
    <property type="entry name" value="Hect, E3 ligase catalytic domain"/>
    <property type="match status" value="1"/>
</dbReference>
<evidence type="ECO:0000256" key="9">
    <source>
        <dbReference type="ARBA" id="ARBA00063372"/>
    </source>
</evidence>
<dbReference type="Gene3D" id="3.90.1750.10">
    <property type="entry name" value="Hect, E3 ligase catalytic domains"/>
    <property type="match status" value="1"/>
</dbReference>
<dbReference type="RefSeq" id="XP_030851804.1">
    <property type="nucleotide sequence ID" value="XM_030995944.1"/>
</dbReference>
<feature type="active site" description="Glycyl thioester intermediate" evidence="13">
    <location>
        <position position="1040"/>
    </location>
</feature>
<comment type="similarity">
    <text evidence="8">Belongs to the UBE3C family.</text>
</comment>
<evidence type="ECO:0000256" key="11">
    <source>
        <dbReference type="ARBA" id="ARBA00077269"/>
    </source>
</evidence>
<comment type="catalytic activity">
    <reaction evidence="1">
        <text>S-ubiquitinyl-[E2 ubiquitin-conjugating enzyme]-L-cysteine + [acceptor protein]-L-lysine = [E2 ubiquitin-conjugating enzyme]-L-cysteine + N(6)-ubiquitinyl-[acceptor protein]-L-lysine.</text>
        <dbReference type="EC" id="2.3.2.26"/>
    </reaction>
</comment>
<dbReference type="PROSITE" id="PS50096">
    <property type="entry name" value="IQ"/>
    <property type="match status" value="1"/>
</dbReference>
<evidence type="ECO:0000256" key="6">
    <source>
        <dbReference type="ARBA" id="ARBA00022786"/>
    </source>
</evidence>
<dbReference type="FunFam" id="3.90.1750.10:FF:000014">
    <property type="entry name" value="Putative Ubiquitin-protein ligase E3C"/>
    <property type="match status" value="1"/>
</dbReference>
<evidence type="ECO:0000259" key="14">
    <source>
        <dbReference type="PROSITE" id="PS50237"/>
    </source>
</evidence>
<evidence type="ECO:0000256" key="12">
    <source>
        <dbReference type="ARBA" id="ARBA00081642"/>
    </source>
</evidence>
<evidence type="ECO:0000256" key="4">
    <source>
        <dbReference type="ARBA" id="ARBA00022499"/>
    </source>
</evidence>
<comment type="pathway">
    <text evidence="2">Protein modification; protein ubiquitination.</text>
</comment>
<dbReference type="PROSITE" id="PS50237">
    <property type="entry name" value="HECT"/>
    <property type="match status" value="1"/>
</dbReference>